<dbReference type="InterPro" id="IPR013211">
    <property type="entry name" value="LVIVD"/>
</dbReference>
<gene>
    <name evidence="1" type="ORF">ENU74_05060</name>
</gene>
<reference evidence="1" key="1">
    <citation type="journal article" date="2020" name="mSystems">
        <title>Genome- and Community-Level Interaction Insights into Carbon Utilization and Element Cycling Functions of Hydrothermarchaeota in Hydrothermal Sediment.</title>
        <authorList>
            <person name="Zhou Z."/>
            <person name="Liu Y."/>
            <person name="Xu W."/>
            <person name="Pan J."/>
            <person name="Luo Z.H."/>
            <person name="Li M."/>
        </authorList>
    </citation>
    <scope>NUCLEOTIDE SEQUENCE [LARGE SCALE GENOMIC DNA]</scope>
    <source>
        <strain evidence="1">SpSt-697</strain>
    </source>
</reference>
<organism evidence="1">
    <name type="scientific">candidate division WOR-3 bacterium</name>
    <dbReference type="NCBI Taxonomy" id="2052148"/>
    <lineage>
        <taxon>Bacteria</taxon>
        <taxon>Bacteria division WOR-3</taxon>
    </lineage>
</organism>
<name>A0A7V3ZW37_UNCW3</name>
<sequence>MVGRSVLGRLVHNAEGVAIANNYAYIADWDAGLKIIEF</sequence>
<dbReference type="AlphaFoldDB" id="A0A7V3ZW37"/>
<dbReference type="Pfam" id="PF08309">
    <property type="entry name" value="LVIVD"/>
    <property type="match status" value="1"/>
</dbReference>
<comment type="caution">
    <text evidence="1">The sequence shown here is derived from an EMBL/GenBank/DDBJ whole genome shotgun (WGS) entry which is preliminary data.</text>
</comment>
<evidence type="ECO:0000313" key="1">
    <source>
        <dbReference type="EMBL" id="HGK63939.1"/>
    </source>
</evidence>
<accession>A0A7V3ZW37</accession>
<proteinExistence type="predicted"/>
<protein>
    <submittedName>
        <fullName evidence="1">Uncharacterized protein</fullName>
    </submittedName>
</protein>
<dbReference type="EMBL" id="DTDR01000122">
    <property type="protein sequence ID" value="HGK63939.1"/>
    <property type="molecule type" value="Genomic_DNA"/>
</dbReference>